<evidence type="ECO:0000259" key="2">
    <source>
        <dbReference type="SMART" id="SM00822"/>
    </source>
</evidence>
<comment type="similarity">
    <text evidence="1">Belongs to the short-chain dehydrogenases/reductases (SDR) family.</text>
</comment>
<dbReference type="Gene3D" id="3.40.50.720">
    <property type="entry name" value="NAD(P)-binding Rossmann-like Domain"/>
    <property type="match status" value="1"/>
</dbReference>
<protein>
    <submittedName>
        <fullName evidence="3">3-oxoacyl-ACP reductase FabG</fullName>
    </submittedName>
</protein>
<dbReference type="InterPro" id="IPR057326">
    <property type="entry name" value="KR_dom"/>
</dbReference>
<evidence type="ECO:0000256" key="1">
    <source>
        <dbReference type="ARBA" id="ARBA00006484"/>
    </source>
</evidence>
<dbReference type="InterPro" id="IPR002347">
    <property type="entry name" value="SDR_fam"/>
</dbReference>
<reference evidence="3" key="1">
    <citation type="thesis" date="2020" institute="Technische Universitat Dresden" country="Dresden, Germany">
        <title>The Agarolytic System of Microbulbifer elongatus PORT2, Isolated from Batu Karas, Pangandaran West Java Indonesia.</title>
        <authorList>
            <person name="Anggraeni S.R."/>
        </authorList>
    </citation>
    <scope>NUCLEOTIDE SEQUENCE</scope>
    <source>
        <strain evidence="3">PORT2</strain>
    </source>
</reference>
<dbReference type="PRINTS" id="PR00081">
    <property type="entry name" value="GDHRDH"/>
</dbReference>
<dbReference type="InterPro" id="IPR036291">
    <property type="entry name" value="NAD(P)-bd_dom_sf"/>
</dbReference>
<dbReference type="EMBL" id="JACASI010000037">
    <property type="protein sequence ID" value="MCQ3830713.1"/>
    <property type="molecule type" value="Genomic_DNA"/>
</dbReference>
<dbReference type="InterPro" id="IPR020904">
    <property type="entry name" value="Sc_DH/Rdtase_CS"/>
</dbReference>
<dbReference type="SUPFAM" id="SSF51735">
    <property type="entry name" value="NAD(P)-binding Rossmann-fold domains"/>
    <property type="match status" value="1"/>
</dbReference>
<comment type="caution">
    <text evidence="3">The sequence shown here is derived from an EMBL/GenBank/DDBJ whole genome shotgun (WGS) entry which is preliminary data.</text>
</comment>
<keyword evidence="4" id="KW-1185">Reference proteome</keyword>
<dbReference type="PRINTS" id="PR00080">
    <property type="entry name" value="SDRFAMILY"/>
</dbReference>
<dbReference type="PROSITE" id="PS00061">
    <property type="entry name" value="ADH_SHORT"/>
    <property type="match status" value="1"/>
</dbReference>
<dbReference type="InterPro" id="IPR050259">
    <property type="entry name" value="SDR"/>
</dbReference>
<evidence type="ECO:0000313" key="4">
    <source>
        <dbReference type="Proteomes" id="UP001205566"/>
    </source>
</evidence>
<dbReference type="Proteomes" id="UP001205566">
    <property type="component" value="Unassembled WGS sequence"/>
</dbReference>
<evidence type="ECO:0000313" key="3">
    <source>
        <dbReference type="EMBL" id="MCQ3830713.1"/>
    </source>
</evidence>
<name>A0ABT1P3L7_9GAMM</name>
<feature type="domain" description="Ketoreductase" evidence="2">
    <location>
        <begin position="8"/>
        <end position="193"/>
    </location>
</feature>
<dbReference type="NCBIfam" id="NF005559">
    <property type="entry name" value="PRK07231.1"/>
    <property type="match status" value="1"/>
</dbReference>
<gene>
    <name evidence="3" type="primary">fabG</name>
    <name evidence="3" type="ORF">HXX02_14835</name>
</gene>
<sequence>MYSSLKDKTVIVTGGTRGIGKGIVDALCQSGAKVIFTYRSNEALARDIEGSNVEAGRHCRGVQADVSDPAQCQALVDDVVTQEGNLYALVNNAGITADQAFMTMPAENWDSVIGTNLSGSAYMTQAALKQMIHQDCAKVLFVSSVSGLQASAGQANYSASKAGLVGLTKTLSHEMARFGVQVNCIAPGFIRTDMVEQMNEQAMKKLTKMIPARRVGEVSEVAKATLFLLSDHADYITGQTLVIDGGLSA</sequence>
<proteinExistence type="inferred from homology"/>
<organism evidence="3 4">
    <name type="scientific">Microbulbifer elongatus</name>
    <dbReference type="NCBI Taxonomy" id="86173"/>
    <lineage>
        <taxon>Bacteria</taxon>
        <taxon>Pseudomonadati</taxon>
        <taxon>Pseudomonadota</taxon>
        <taxon>Gammaproteobacteria</taxon>
        <taxon>Cellvibrionales</taxon>
        <taxon>Microbulbiferaceae</taxon>
        <taxon>Microbulbifer</taxon>
    </lineage>
</organism>
<dbReference type="PANTHER" id="PTHR42879">
    <property type="entry name" value="3-OXOACYL-(ACYL-CARRIER-PROTEIN) REDUCTASE"/>
    <property type="match status" value="1"/>
</dbReference>
<dbReference type="SMART" id="SM00822">
    <property type="entry name" value="PKS_KR"/>
    <property type="match status" value="1"/>
</dbReference>
<dbReference type="Pfam" id="PF13561">
    <property type="entry name" value="adh_short_C2"/>
    <property type="match status" value="1"/>
</dbReference>
<accession>A0ABT1P3L7</accession>
<dbReference type="NCBIfam" id="NF009466">
    <property type="entry name" value="PRK12826.1-2"/>
    <property type="match status" value="1"/>
</dbReference>
<dbReference type="RefSeq" id="WP_255875629.1">
    <property type="nucleotide sequence ID" value="NZ_JACASI010000037.1"/>
</dbReference>
<dbReference type="PANTHER" id="PTHR42879:SF2">
    <property type="entry name" value="3-OXOACYL-[ACYL-CARRIER-PROTEIN] REDUCTASE FABG"/>
    <property type="match status" value="1"/>
</dbReference>